<evidence type="ECO:0000256" key="8">
    <source>
        <dbReference type="ARBA" id="ARBA00023196"/>
    </source>
</evidence>
<dbReference type="Gene3D" id="1.10.287.80">
    <property type="entry name" value="ATP synthase, gamma subunit, helix hairpin domain"/>
    <property type="match status" value="2"/>
</dbReference>
<evidence type="ECO:0000313" key="11">
    <source>
        <dbReference type="EMBL" id="PIS41041.1"/>
    </source>
</evidence>
<evidence type="ECO:0000256" key="10">
    <source>
        <dbReference type="HAMAP-Rule" id="MF_00815"/>
    </source>
</evidence>
<dbReference type="HAMAP" id="MF_00815">
    <property type="entry name" value="ATP_synth_gamma_bact"/>
    <property type="match status" value="1"/>
</dbReference>
<dbReference type="PANTHER" id="PTHR11693">
    <property type="entry name" value="ATP SYNTHASE GAMMA CHAIN"/>
    <property type="match status" value="1"/>
</dbReference>
<reference evidence="12" key="1">
    <citation type="submission" date="2017-09" db="EMBL/GenBank/DDBJ databases">
        <title>Depth-based differentiation of microbial function through sediment-hosted aquifers and enrichment of novel symbionts in the deep terrestrial subsurface.</title>
        <authorList>
            <person name="Probst A.J."/>
            <person name="Ladd B."/>
            <person name="Jarett J.K."/>
            <person name="Geller-Mcgrath D.E."/>
            <person name="Sieber C.M.K."/>
            <person name="Emerson J.B."/>
            <person name="Anantharaman K."/>
            <person name="Thomas B.C."/>
            <person name="Malmstrom R."/>
            <person name="Stieglmeier M."/>
            <person name="Klingl A."/>
            <person name="Woyke T."/>
            <person name="Ryan C.M."/>
            <person name="Banfield J.F."/>
        </authorList>
    </citation>
    <scope>NUCLEOTIDE SEQUENCE [LARGE SCALE GENOMIC DNA]</scope>
</reference>
<dbReference type="InterPro" id="IPR035968">
    <property type="entry name" value="ATP_synth_F1_ATPase_gsu"/>
</dbReference>
<evidence type="ECO:0000256" key="6">
    <source>
        <dbReference type="ARBA" id="ARBA00023065"/>
    </source>
</evidence>
<dbReference type="GO" id="GO:0046933">
    <property type="term" value="F:proton-transporting ATP synthase activity, rotational mechanism"/>
    <property type="evidence" value="ECO:0007669"/>
    <property type="project" value="UniProtKB-UniRule"/>
</dbReference>
<evidence type="ECO:0000256" key="5">
    <source>
        <dbReference type="ARBA" id="ARBA00022781"/>
    </source>
</evidence>
<dbReference type="NCBIfam" id="TIGR01146">
    <property type="entry name" value="ATPsyn_F1gamma"/>
    <property type="match status" value="1"/>
</dbReference>
<proteinExistence type="inferred from homology"/>
<evidence type="ECO:0000256" key="9">
    <source>
        <dbReference type="ARBA" id="ARBA00023310"/>
    </source>
</evidence>
<dbReference type="Proteomes" id="UP000236845">
    <property type="component" value="Unassembled WGS sequence"/>
</dbReference>
<organism evidence="11 12">
    <name type="scientific">Candidatus Kerfeldbacteria bacterium CG08_land_8_20_14_0_20_43_14</name>
    <dbReference type="NCBI Taxonomy" id="2014246"/>
    <lineage>
        <taxon>Bacteria</taxon>
        <taxon>Candidatus Kerfeldiibacteriota</taxon>
    </lineage>
</organism>
<dbReference type="InterPro" id="IPR000131">
    <property type="entry name" value="ATP_synth_F1_gsu"/>
</dbReference>
<keyword evidence="8 10" id="KW-0139">CF(1)</keyword>
<keyword evidence="5 10" id="KW-0375">Hydrogen ion transport</keyword>
<dbReference type="SUPFAM" id="SSF52943">
    <property type="entry name" value="ATP synthase (F1-ATPase), gamma subunit"/>
    <property type="match status" value="1"/>
</dbReference>
<gene>
    <name evidence="10 11" type="primary">atpG</name>
    <name evidence="11" type="ORF">COT26_00035</name>
</gene>
<evidence type="ECO:0000256" key="7">
    <source>
        <dbReference type="ARBA" id="ARBA00023136"/>
    </source>
</evidence>
<name>A0A2H0YRB2_9BACT</name>
<dbReference type="EMBL" id="PEXW01000002">
    <property type="protein sequence ID" value="PIS41041.1"/>
    <property type="molecule type" value="Genomic_DNA"/>
</dbReference>
<dbReference type="GO" id="GO:0045259">
    <property type="term" value="C:proton-transporting ATP synthase complex"/>
    <property type="evidence" value="ECO:0007669"/>
    <property type="project" value="UniProtKB-KW"/>
</dbReference>
<comment type="caution">
    <text evidence="11">The sequence shown here is derived from an EMBL/GenBank/DDBJ whole genome shotgun (WGS) entry which is preliminary data.</text>
</comment>
<dbReference type="PANTHER" id="PTHR11693:SF22">
    <property type="entry name" value="ATP SYNTHASE SUBUNIT GAMMA, MITOCHONDRIAL"/>
    <property type="match status" value="1"/>
</dbReference>
<dbReference type="GO" id="GO:0042777">
    <property type="term" value="P:proton motive force-driven plasma membrane ATP synthesis"/>
    <property type="evidence" value="ECO:0007669"/>
    <property type="project" value="UniProtKB-UniRule"/>
</dbReference>
<dbReference type="Gene3D" id="3.40.1380.10">
    <property type="match status" value="1"/>
</dbReference>
<dbReference type="Pfam" id="PF00231">
    <property type="entry name" value="ATP-synt"/>
    <property type="match status" value="1"/>
</dbReference>
<evidence type="ECO:0000256" key="4">
    <source>
        <dbReference type="ARBA" id="ARBA00022448"/>
    </source>
</evidence>
<keyword evidence="10" id="KW-1003">Cell membrane</keyword>
<accession>A0A2H0YRB2</accession>
<comment type="subcellular location">
    <subcellularLocation>
        <location evidence="10">Cell membrane</location>
        <topology evidence="10">Peripheral membrane protein</topology>
    </subcellularLocation>
    <subcellularLocation>
        <location evidence="2">Membrane</location>
        <topology evidence="2">Peripheral membrane protein</topology>
    </subcellularLocation>
</comment>
<evidence type="ECO:0000313" key="12">
    <source>
        <dbReference type="Proteomes" id="UP000236845"/>
    </source>
</evidence>
<sequence length="302" mass="33950">MMSSSRDIRRRIKSIGNTSKITKAMELVAAAKMRKAVKAVLETRAYARTAWQIIKELAATTDPALHPLLQTRKKIKKLGIILITSNRGLCGGFNREIIDQVALYIQNHKKQDVEVKAEVLLMGKKGRDIMFRHGHEIAAEFAKLDVTTHVSEVTPMAKMAMTDYIAGKYDKVAIAYTDYISAINQKPRIMQLLPLDYEDEMLGQVGGARPEAKQKESWEYLFEPSPDVVLEQMIEKLIELQVYQALLESNASEHSARMLAMRNANDSAQELIEDLTLSYNQTRQASITQEIAEISAGRAALE</sequence>
<comment type="function">
    <text evidence="1 10">Produces ATP from ADP in the presence of a proton gradient across the membrane. The gamma chain is believed to be important in regulating ATPase activity and the flow of protons through the CF(0) complex.</text>
</comment>
<dbReference type="PRINTS" id="PR00126">
    <property type="entry name" value="ATPASEGAMMA"/>
</dbReference>
<protein>
    <recommendedName>
        <fullName evidence="10">ATP synthase gamma chain</fullName>
    </recommendedName>
    <alternativeName>
        <fullName evidence="10">ATP synthase F1 sector gamma subunit</fullName>
    </alternativeName>
    <alternativeName>
        <fullName evidence="10">F-ATPase gamma subunit</fullName>
    </alternativeName>
</protein>
<dbReference type="GO" id="GO:0005886">
    <property type="term" value="C:plasma membrane"/>
    <property type="evidence" value="ECO:0007669"/>
    <property type="project" value="UniProtKB-SubCell"/>
</dbReference>
<evidence type="ECO:0000256" key="2">
    <source>
        <dbReference type="ARBA" id="ARBA00004170"/>
    </source>
</evidence>
<keyword evidence="4 10" id="KW-0813">Transport</keyword>
<dbReference type="CDD" id="cd12151">
    <property type="entry name" value="F1-ATPase_gamma"/>
    <property type="match status" value="1"/>
</dbReference>
<keyword evidence="7 10" id="KW-0472">Membrane</keyword>
<comment type="subunit">
    <text evidence="10">F-type ATPases have 2 components, CF(1) - the catalytic core - and CF(0) - the membrane proton channel. CF(1) has five subunits: alpha(3), beta(3), gamma(1), delta(1), epsilon(1). CF(0) has three main subunits: a, b and c.</text>
</comment>
<dbReference type="AlphaFoldDB" id="A0A2H0YRB2"/>
<dbReference type="GO" id="GO:0005524">
    <property type="term" value="F:ATP binding"/>
    <property type="evidence" value="ECO:0007669"/>
    <property type="project" value="UniProtKB-UniRule"/>
</dbReference>
<keyword evidence="9 10" id="KW-0066">ATP synthesis</keyword>
<evidence type="ECO:0000256" key="1">
    <source>
        <dbReference type="ARBA" id="ARBA00003456"/>
    </source>
</evidence>
<evidence type="ECO:0000256" key="3">
    <source>
        <dbReference type="ARBA" id="ARBA00007681"/>
    </source>
</evidence>
<comment type="similarity">
    <text evidence="3 10">Belongs to the ATPase gamma chain family.</text>
</comment>
<keyword evidence="6 10" id="KW-0406">Ion transport</keyword>